<accession>A0A8C2YZW2</accession>
<dbReference type="GO" id="GO:0000978">
    <property type="term" value="F:RNA polymerase II cis-regulatory region sequence-specific DNA binding"/>
    <property type="evidence" value="ECO:0007669"/>
    <property type="project" value="TreeGrafter"/>
</dbReference>
<evidence type="ECO:0000313" key="9">
    <source>
        <dbReference type="Proteomes" id="UP000694565"/>
    </source>
</evidence>
<feature type="domain" description="C2H2-type" evidence="7">
    <location>
        <begin position="135"/>
        <end position="162"/>
    </location>
</feature>
<evidence type="ECO:0000256" key="1">
    <source>
        <dbReference type="ARBA" id="ARBA00022723"/>
    </source>
</evidence>
<dbReference type="InterPro" id="IPR036236">
    <property type="entry name" value="Znf_C2H2_sf"/>
</dbReference>
<dbReference type="SMART" id="SM00355">
    <property type="entry name" value="ZnF_C2H2"/>
    <property type="match status" value="2"/>
</dbReference>
<evidence type="ECO:0000259" key="7">
    <source>
        <dbReference type="PROSITE" id="PS50157"/>
    </source>
</evidence>
<dbReference type="AlphaFoldDB" id="A0A8C2YZW2"/>
<dbReference type="PROSITE" id="PS00028">
    <property type="entry name" value="ZINC_FINGER_C2H2_1"/>
    <property type="match status" value="2"/>
</dbReference>
<name>A0A8C2YZW2_CYCLU</name>
<organism evidence="8 9">
    <name type="scientific">Cyclopterus lumpus</name>
    <name type="common">Lumpsucker</name>
    <dbReference type="NCBI Taxonomy" id="8103"/>
    <lineage>
        <taxon>Eukaryota</taxon>
        <taxon>Metazoa</taxon>
        <taxon>Chordata</taxon>
        <taxon>Craniata</taxon>
        <taxon>Vertebrata</taxon>
        <taxon>Euteleostomi</taxon>
        <taxon>Actinopterygii</taxon>
        <taxon>Neopterygii</taxon>
        <taxon>Teleostei</taxon>
        <taxon>Neoteleostei</taxon>
        <taxon>Acanthomorphata</taxon>
        <taxon>Eupercaria</taxon>
        <taxon>Perciformes</taxon>
        <taxon>Cottioidei</taxon>
        <taxon>Cottales</taxon>
        <taxon>Cyclopteridae</taxon>
        <taxon>Cyclopterus</taxon>
    </lineage>
</organism>
<dbReference type="FunFam" id="3.30.160.60:FF:000624">
    <property type="entry name" value="zinc finger protein 697"/>
    <property type="match status" value="1"/>
</dbReference>
<dbReference type="InterPro" id="IPR013087">
    <property type="entry name" value="Znf_C2H2_type"/>
</dbReference>
<keyword evidence="1" id="KW-0479">Metal-binding</keyword>
<keyword evidence="9" id="KW-1185">Reference proteome</keyword>
<reference evidence="8" key="1">
    <citation type="submission" date="2025-08" db="UniProtKB">
        <authorList>
            <consortium name="Ensembl"/>
        </authorList>
    </citation>
    <scope>IDENTIFICATION</scope>
</reference>
<dbReference type="PANTHER" id="PTHR23235:SF120">
    <property type="entry name" value="KRUPPEL-LIKE FACTOR 15"/>
    <property type="match status" value="1"/>
</dbReference>
<evidence type="ECO:0000256" key="2">
    <source>
        <dbReference type="ARBA" id="ARBA00022737"/>
    </source>
</evidence>
<keyword evidence="4" id="KW-0862">Zinc</keyword>
<dbReference type="GO" id="GO:0000981">
    <property type="term" value="F:DNA-binding transcription factor activity, RNA polymerase II-specific"/>
    <property type="evidence" value="ECO:0007669"/>
    <property type="project" value="TreeGrafter"/>
</dbReference>
<dbReference type="FunFam" id="3.30.160.60:FF:000065">
    <property type="entry name" value="B-cell CLL/lymphoma 6, member B"/>
    <property type="match status" value="1"/>
</dbReference>
<dbReference type="Pfam" id="PF13465">
    <property type="entry name" value="zf-H2C2_2"/>
    <property type="match status" value="1"/>
</dbReference>
<evidence type="ECO:0000256" key="3">
    <source>
        <dbReference type="ARBA" id="ARBA00022771"/>
    </source>
</evidence>
<feature type="region of interest" description="Disordered" evidence="6">
    <location>
        <begin position="43"/>
        <end position="85"/>
    </location>
</feature>
<dbReference type="Gene3D" id="3.30.160.60">
    <property type="entry name" value="Classic Zinc Finger"/>
    <property type="match status" value="3"/>
</dbReference>
<evidence type="ECO:0000256" key="5">
    <source>
        <dbReference type="PROSITE-ProRule" id="PRU00042"/>
    </source>
</evidence>
<sequence length="178" mass="20655">MKIKYYGLKMKLTSWHHQSGESLVLFMTIQTCHSNYWSTFSVRPEPDRNSDPDRPLQLSSGGKVSQSNKQDDDDNWKETRKPPSGLNSLKIHAVSVSESRCSGEKPFHCEVCMKSFTRNYVLQTHMRTHTGEKPFHCSVCMKSFRERGHLQRHMRIHTGEKPFSCSVCDKHFSRKAHL</sequence>
<evidence type="ECO:0000313" key="8">
    <source>
        <dbReference type="Ensembl" id="ENSCLMP00005009546.1"/>
    </source>
</evidence>
<dbReference type="SUPFAM" id="SSF57667">
    <property type="entry name" value="beta-beta-alpha zinc fingers"/>
    <property type="match status" value="2"/>
</dbReference>
<protein>
    <recommendedName>
        <fullName evidence="7">C2H2-type domain-containing protein</fullName>
    </recommendedName>
</protein>
<feature type="compositionally biased region" description="Basic and acidic residues" evidence="6">
    <location>
        <begin position="44"/>
        <end position="54"/>
    </location>
</feature>
<keyword evidence="2" id="KW-0677">Repeat</keyword>
<dbReference type="FunFam" id="3.30.160.60:FF:002343">
    <property type="entry name" value="Zinc finger protein 33A"/>
    <property type="match status" value="1"/>
</dbReference>
<evidence type="ECO:0000256" key="4">
    <source>
        <dbReference type="ARBA" id="ARBA00022833"/>
    </source>
</evidence>
<dbReference type="GO" id="GO:0008270">
    <property type="term" value="F:zinc ion binding"/>
    <property type="evidence" value="ECO:0007669"/>
    <property type="project" value="UniProtKB-KW"/>
</dbReference>
<dbReference type="Proteomes" id="UP000694565">
    <property type="component" value="Unplaced"/>
</dbReference>
<reference evidence="8" key="2">
    <citation type="submission" date="2025-09" db="UniProtKB">
        <authorList>
            <consortium name="Ensembl"/>
        </authorList>
    </citation>
    <scope>IDENTIFICATION</scope>
</reference>
<evidence type="ECO:0000256" key="6">
    <source>
        <dbReference type="SAM" id="MobiDB-lite"/>
    </source>
</evidence>
<feature type="compositionally biased region" description="Polar residues" evidence="6">
    <location>
        <begin position="57"/>
        <end position="68"/>
    </location>
</feature>
<feature type="domain" description="C2H2-type" evidence="7">
    <location>
        <begin position="107"/>
        <end position="134"/>
    </location>
</feature>
<keyword evidence="3 5" id="KW-0863">Zinc-finger</keyword>
<dbReference type="Pfam" id="PF00096">
    <property type="entry name" value="zf-C2H2"/>
    <property type="match status" value="1"/>
</dbReference>
<dbReference type="PROSITE" id="PS50157">
    <property type="entry name" value="ZINC_FINGER_C2H2_2"/>
    <property type="match status" value="2"/>
</dbReference>
<proteinExistence type="predicted"/>
<dbReference type="GeneTree" id="ENSGT01150000286959"/>
<dbReference type="PANTHER" id="PTHR23235">
    <property type="entry name" value="KRUEPPEL-LIKE TRANSCRIPTION FACTOR"/>
    <property type="match status" value="1"/>
</dbReference>
<dbReference type="Ensembl" id="ENSCLMT00005010360.1">
    <property type="protein sequence ID" value="ENSCLMP00005009546.1"/>
    <property type="gene ID" value="ENSCLMG00005005348.1"/>
</dbReference>